<feature type="compositionally biased region" description="Acidic residues" evidence="1">
    <location>
        <begin position="65"/>
        <end position="80"/>
    </location>
</feature>
<proteinExistence type="predicted"/>
<dbReference type="OrthoDB" id="680877at2"/>
<keyword evidence="3" id="KW-1185">Reference proteome</keyword>
<name>A0A2W2BDJ6_9BACT</name>
<dbReference type="Proteomes" id="UP000248745">
    <property type="component" value="Unassembled WGS sequence"/>
</dbReference>
<reference evidence="2 3" key="1">
    <citation type="submission" date="2018-06" db="EMBL/GenBank/DDBJ databases">
        <title>Mucibacter soli gen. nov., sp. nov., a new member of the family Chitinophagaceae producing mucin.</title>
        <authorList>
            <person name="Kim M.-K."/>
            <person name="Park S."/>
            <person name="Kim T.-S."/>
            <person name="Joung Y."/>
            <person name="Han J.-H."/>
            <person name="Kim S.B."/>
        </authorList>
    </citation>
    <scope>NUCLEOTIDE SEQUENCE [LARGE SCALE GENOMIC DNA]</scope>
    <source>
        <strain evidence="2 3">R1-15</strain>
    </source>
</reference>
<evidence type="ECO:0000313" key="2">
    <source>
        <dbReference type="EMBL" id="PZF74329.1"/>
    </source>
</evidence>
<dbReference type="EMBL" id="QKTW01000006">
    <property type="protein sequence ID" value="PZF74329.1"/>
    <property type="molecule type" value="Genomic_DNA"/>
</dbReference>
<evidence type="ECO:0000256" key="1">
    <source>
        <dbReference type="SAM" id="MobiDB-lite"/>
    </source>
</evidence>
<comment type="caution">
    <text evidence="2">The sequence shown here is derived from an EMBL/GenBank/DDBJ whole genome shotgun (WGS) entry which is preliminary data.</text>
</comment>
<feature type="region of interest" description="Disordered" evidence="1">
    <location>
        <begin position="23"/>
        <end position="98"/>
    </location>
</feature>
<dbReference type="AlphaFoldDB" id="A0A2W2BDJ6"/>
<protein>
    <submittedName>
        <fullName evidence="2">Uncharacterized protein</fullName>
    </submittedName>
</protein>
<gene>
    <name evidence="2" type="ORF">DN068_04335</name>
</gene>
<organism evidence="2 3">
    <name type="scientific">Taibaiella soli</name>
    <dbReference type="NCBI Taxonomy" id="1649169"/>
    <lineage>
        <taxon>Bacteria</taxon>
        <taxon>Pseudomonadati</taxon>
        <taxon>Bacteroidota</taxon>
        <taxon>Chitinophagia</taxon>
        <taxon>Chitinophagales</taxon>
        <taxon>Chitinophagaceae</taxon>
        <taxon>Taibaiella</taxon>
    </lineage>
</organism>
<sequence>MGTDADVTDDDLRMLDRADQGMAYGDDKNLIDASLDDEDDDGDPLNEEGFGDELSGVDMDVPGSEADDADELIGEEDEENNYYSLGGDREDERENEDY</sequence>
<accession>A0A2W2BDJ6</accession>
<feature type="compositionally biased region" description="Acidic residues" evidence="1">
    <location>
        <begin position="34"/>
        <end position="51"/>
    </location>
</feature>
<evidence type="ECO:0000313" key="3">
    <source>
        <dbReference type="Proteomes" id="UP000248745"/>
    </source>
</evidence>